<accession>A0A2R6P6U7</accession>
<evidence type="ECO:0000256" key="8">
    <source>
        <dbReference type="ARBA" id="ARBA00022840"/>
    </source>
</evidence>
<dbReference type="InterPro" id="IPR011009">
    <property type="entry name" value="Kinase-like_dom_sf"/>
</dbReference>
<feature type="compositionally biased region" description="Basic and acidic residues" evidence="11">
    <location>
        <begin position="28"/>
        <end position="42"/>
    </location>
</feature>
<comment type="subcellular location">
    <subcellularLocation>
        <location evidence="1">Cell membrane</location>
        <topology evidence="1">Lipid-anchor</topology>
    </subcellularLocation>
</comment>
<evidence type="ECO:0000256" key="1">
    <source>
        <dbReference type="ARBA" id="ARBA00004193"/>
    </source>
</evidence>
<keyword evidence="5" id="KW-0808">Transferase</keyword>
<dbReference type="PROSITE" id="PS00108">
    <property type="entry name" value="PROTEIN_KINASE_ST"/>
    <property type="match status" value="1"/>
</dbReference>
<evidence type="ECO:0000256" key="4">
    <source>
        <dbReference type="ARBA" id="ARBA00022527"/>
    </source>
</evidence>
<evidence type="ECO:0000313" key="13">
    <source>
        <dbReference type="EMBL" id="PSR86367.1"/>
    </source>
</evidence>
<dbReference type="InParanoid" id="A0A2R6P6U7"/>
<keyword evidence="3" id="KW-1003">Cell membrane</keyword>
<feature type="domain" description="Protein kinase" evidence="12">
    <location>
        <begin position="69"/>
        <end position="346"/>
    </location>
</feature>
<evidence type="ECO:0000256" key="6">
    <source>
        <dbReference type="ARBA" id="ARBA00022741"/>
    </source>
</evidence>
<evidence type="ECO:0000256" key="11">
    <source>
        <dbReference type="SAM" id="MobiDB-lite"/>
    </source>
</evidence>
<evidence type="ECO:0000256" key="7">
    <source>
        <dbReference type="ARBA" id="ARBA00022777"/>
    </source>
</evidence>
<evidence type="ECO:0000256" key="9">
    <source>
        <dbReference type="ARBA" id="ARBA00023136"/>
    </source>
</evidence>
<gene>
    <name evidence="13" type="ORF">CEY00_Acc31990</name>
</gene>
<keyword evidence="14" id="KW-1185">Reference proteome</keyword>
<dbReference type="OrthoDB" id="4062651at2759"/>
<reference evidence="14" key="2">
    <citation type="journal article" date="2018" name="BMC Genomics">
        <title>A manually annotated Actinidia chinensis var. chinensis (kiwifruit) genome highlights the challenges associated with draft genomes and gene prediction in plants.</title>
        <authorList>
            <person name="Pilkington S.M."/>
            <person name="Crowhurst R."/>
            <person name="Hilario E."/>
            <person name="Nardozza S."/>
            <person name="Fraser L."/>
            <person name="Peng Y."/>
            <person name="Gunaseelan K."/>
            <person name="Simpson R."/>
            <person name="Tahir J."/>
            <person name="Deroles S.C."/>
            <person name="Templeton K."/>
            <person name="Luo Z."/>
            <person name="Davy M."/>
            <person name="Cheng C."/>
            <person name="McNeilage M."/>
            <person name="Scaglione D."/>
            <person name="Liu Y."/>
            <person name="Zhang Q."/>
            <person name="Datson P."/>
            <person name="De Silva N."/>
            <person name="Gardiner S.E."/>
            <person name="Bassett H."/>
            <person name="Chagne D."/>
            <person name="McCallum J."/>
            <person name="Dzierzon H."/>
            <person name="Deng C."/>
            <person name="Wang Y.Y."/>
            <person name="Barron L."/>
            <person name="Manako K."/>
            <person name="Bowen J."/>
            <person name="Foster T.M."/>
            <person name="Erridge Z.A."/>
            <person name="Tiffin H."/>
            <person name="Waite C.N."/>
            <person name="Davies K.M."/>
            <person name="Grierson E.P."/>
            <person name="Laing W.A."/>
            <person name="Kirk R."/>
            <person name="Chen X."/>
            <person name="Wood M."/>
            <person name="Montefiori M."/>
            <person name="Brummell D.A."/>
            <person name="Schwinn K.E."/>
            <person name="Catanach A."/>
            <person name="Fullerton C."/>
            <person name="Li D."/>
            <person name="Meiyalaghan S."/>
            <person name="Nieuwenhuizen N."/>
            <person name="Read N."/>
            <person name="Prakash R."/>
            <person name="Hunter D."/>
            <person name="Zhang H."/>
            <person name="McKenzie M."/>
            <person name="Knabel M."/>
            <person name="Harris A."/>
            <person name="Allan A.C."/>
            <person name="Gleave A."/>
            <person name="Chen A."/>
            <person name="Janssen B.J."/>
            <person name="Plunkett B."/>
            <person name="Ampomah-Dwamena C."/>
            <person name="Voogd C."/>
            <person name="Leif D."/>
            <person name="Lafferty D."/>
            <person name="Souleyre E.J.F."/>
            <person name="Varkonyi-Gasic E."/>
            <person name="Gambi F."/>
            <person name="Hanley J."/>
            <person name="Yao J.L."/>
            <person name="Cheung J."/>
            <person name="David K.M."/>
            <person name="Warren B."/>
            <person name="Marsh K."/>
            <person name="Snowden K.C."/>
            <person name="Lin-Wang K."/>
            <person name="Brian L."/>
            <person name="Martinez-Sanchez M."/>
            <person name="Wang M."/>
            <person name="Ileperuma N."/>
            <person name="Macnee N."/>
            <person name="Campin R."/>
            <person name="McAtee P."/>
            <person name="Drummond R.S.M."/>
            <person name="Espley R.V."/>
            <person name="Ireland H.S."/>
            <person name="Wu R."/>
            <person name="Atkinson R.G."/>
            <person name="Karunairetnam S."/>
            <person name="Bulley S."/>
            <person name="Chunkath S."/>
            <person name="Hanley Z."/>
            <person name="Storey R."/>
            <person name="Thrimawithana A.H."/>
            <person name="Thomson S."/>
            <person name="David C."/>
            <person name="Testolin R."/>
            <person name="Huang H."/>
            <person name="Hellens R.P."/>
            <person name="Schaffer R.J."/>
        </authorList>
    </citation>
    <scope>NUCLEOTIDE SEQUENCE [LARGE SCALE GENOMIC DNA]</scope>
    <source>
        <strain evidence="14">cv. Red5</strain>
    </source>
</reference>
<dbReference type="SMART" id="SM00220">
    <property type="entry name" value="S_TKc"/>
    <property type="match status" value="1"/>
</dbReference>
<keyword evidence="4" id="KW-0723">Serine/threonine-protein kinase</keyword>
<dbReference type="FunFam" id="3.30.200.20:FF:000178">
    <property type="entry name" value="serine/threonine-protein kinase PBS1-like"/>
    <property type="match status" value="1"/>
</dbReference>
<dbReference type="STRING" id="1590841.A0A2R6P6U7"/>
<evidence type="ECO:0000256" key="5">
    <source>
        <dbReference type="ARBA" id="ARBA00022679"/>
    </source>
</evidence>
<dbReference type="EMBL" id="NKQK01000028">
    <property type="protein sequence ID" value="PSR86367.1"/>
    <property type="molecule type" value="Genomic_DNA"/>
</dbReference>
<keyword evidence="9" id="KW-0472">Membrane</keyword>
<dbReference type="SUPFAM" id="SSF56112">
    <property type="entry name" value="Protein kinase-like (PK-like)"/>
    <property type="match status" value="1"/>
</dbReference>
<keyword evidence="6" id="KW-0547">Nucleotide-binding</keyword>
<comment type="caution">
    <text evidence="13">The sequence shown here is derived from an EMBL/GenBank/DDBJ whole genome shotgun (WGS) entry which is preliminary data.</text>
</comment>
<dbReference type="GO" id="GO:0004674">
    <property type="term" value="F:protein serine/threonine kinase activity"/>
    <property type="evidence" value="ECO:0007669"/>
    <property type="project" value="UniProtKB-KW"/>
</dbReference>
<evidence type="ECO:0000259" key="12">
    <source>
        <dbReference type="PROSITE" id="PS50011"/>
    </source>
</evidence>
<proteinExistence type="inferred from homology"/>
<reference evidence="13 14" key="1">
    <citation type="submission" date="2017-07" db="EMBL/GenBank/DDBJ databases">
        <title>An improved, manually edited Actinidia chinensis var. chinensis (kiwifruit) genome highlights the challenges associated with draft genomes and gene prediction in plants.</title>
        <authorList>
            <person name="Pilkington S."/>
            <person name="Crowhurst R."/>
            <person name="Hilario E."/>
            <person name="Nardozza S."/>
            <person name="Fraser L."/>
            <person name="Peng Y."/>
            <person name="Gunaseelan K."/>
            <person name="Simpson R."/>
            <person name="Tahir J."/>
            <person name="Deroles S."/>
            <person name="Templeton K."/>
            <person name="Luo Z."/>
            <person name="Davy M."/>
            <person name="Cheng C."/>
            <person name="Mcneilage M."/>
            <person name="Scaglione D."/>
            <person name="Liu Y."/>
            <person name="Zhang Q."/>
            <person name="Datson P."/>
            <person name="De Silva N."/>
            <person name="Gardiner S."/>
            <person name="Bassett H."/>
            <person name="Chagne D."/>
            <person name="Mccallum J."/>
            <person name="Dzierzon H."/>
            <person name="Deng C."/>
            <person name="Wang Y.-Y."/>
            <person name="Barron N."/>
            <person name="Manako K."/>
            <person name="Bowen J."/>
            <person name="Foster T."/>
            <person name="Erridge Z."/>
            <person name="Tiffin H."/>
            <person name="Waite C."/>
            <person name="Davies K."/>
            <person name="Grierson E."/>
            <person name="Laing W."/>
            <person name="Kirk R."/>
            <person name="Chen X."/>
            <person name="Wood M."/>
            <person name="Montefiori M."/>
            <person name="Brummell D."/>
            <person name="Schwinn K."/>
            <person name="Catanach A."/>
            <person name="Fullerton C."/>
            <person name="Li D."/>
            <person name="Meiyalaghan S."/>
            <person name="Nieuwenhuizen N."/>
            <person name="Read N."/>
            <person name="Prakash R."/>
            <person name="Hunter D."/>
            <person name="Zhang H."/>
            <person name="Mckenzie M."/>
            <person name="Knabel M."/>
            <person name="Harris A."/>
            <person name="Allan A."/>
            <person name="Chen A."/>
            <person name="Janssen B."/>
            <person name="Plunkett B."/>
            <person name="Dwamena C."/>
            <person name="Voogd C."/>
            <person name="Leif D."/>
            <person name="Lafferty D."/>
            <person name="Souleyre E."/>
            <person name="Varkonyi-Gasic E."/>
            <person name="Gambi F."/>
            <person name="Hanley J."/>
            <person name="Yao J.-L."/>
            <person name="Cheung J."/>
            <person name="David K."/>
            <person name="Warren B."/>
            <person name="Marsh K."/>
            <person name="Snowden K."/>
            <person name="Lin-Wang K."/>
            <person name="Brian L."/>
            <person name="Martinez-Sanchez M."/>
            <person name="Wang M."/>
            <person name="Ileperuma N."/>
            <person name="Macnee N."/>
            <person name="Campin R."/>
            <person name="Mcatee P."/>
            <person name="Drummond R."/>
            <person name="Espley R."/>
            <person name="Ireland H."/>
            <person name="Wu R."/>
            <person name="Atkinson R."/>
            <person name="Karunairetnam S."/>
            <person name="Bulley S."/>
            <person name="Chunkath S."/>
            <person name="Hanley Z."/>
            <person name="Storey R."/>
            <person name="Thrimawithana A."/>
            <person name="Thomson S."/>
            <person name="David C."/>
            <person name="Testolin R."/>
        </authorList>
    </citation>
    <scope>NUCLEOTIDE SEQUENCE [LARGE SCALE GENOMIC DNA]</scope>
    <source>
        <strain evidence="14">cv. Red5</strain>
        <tissue evidence="13">Young leaf</tissue>
    </source>
</reference>
<keyword evidence="10" id="KW-0449">Lipoprotein</keyword>
<keyword evidence="7 13" id="KW-0418">Kinase</keyword>
<dbReference type="GO" id="GO:0005886">
    <property type="term" value="C:plasma membrane"/>
    <property type="evidence" value="ECO:0007669"/>
    <property type="project" value="UniProtKB-SubCell"/>
</dbReference>
<keyword evidence="8" id="KW-0067">ATP-binding</keyword>
<dbReference type="PROSITE" id="PS50011">
    <property type="entry name" value="PROTEIN_KINASE_DOM"/>
    <property type="match status" value="1"/>
</dbReference>
<sequence length="363" mass="40429">MNCFRCFSSREMESDSGVDGDAPTQPRPENHKRIPAEANNEKDGMKEAADKVSAQIFPFHELTAATKNFGQECLVGEAGIGRVYKGLLEITGQIDAVKQLDQNRLQGNREFAVEVLILSILHHQNLVNLIGYCVDGDQRLLVYEYMPFRSLEDYLLDPPPGQIPLDWLTRIKIATGAARGLEYLHRVNPPVLHRDLKSSNILLDDEFNAKLWNFGKAKLGPVGDKTYLITSVVGTYGYCAPEYLRTGQVSVKSEVYSFGVILLELITGRRAIDPTRSEEQTLVTWAEPIFKDQRRFSELADPLLQGNFPMRSLYEATAIAAMCLQDDASMRPSINNVVTGLTDIGLRGRDAGAISWLSSCLCN</sequence>
<comment type="similarity">
    <text evidence="2">Belongs to the protein kinase superfamily. Ser/Thr protein kinase family.</text>
</comment>
<dbReference type="GO" id="GO:0005524">
    <property type="term" value="F:ATP binding"/>
    <property type="evidence" value="ECO:0007669"/>
    <property type="project" value="UniProtKB-KW"/>
</dbReference>
<dbReference type="Gene3D" id="1.10.510.10">
    <property type="entry name" value="Transferase(Phosphotransferase) domain 1"/>
    <property type="match status" value="1"/>
</dbReference>
<dbReference type="InterPro" id="IPR000719">
    <property type="entry name" value="Prot_kinase_dom"/>
</dbReference>
<dbReference type="PANTHER" id="PTHR47985">
    <property type="entry name" value="OS07G0668900 PROTEIN"/>
    <property type="match status" value="1"/>
</dbReference>
<evidence type="ECO:0000256" key="10">
    <source>
        <dbReference type="ARBA" id="ARBA00023288"/>
    </source>
</evidence>
<dbReference type="Gene3D" id="3.30.200.20">
    <property type="entry name" value="Phosphorylase Kinase, domain 1"/>
    <property type="match status" value="1"/>
</dbReference>
<evidence type="ECO:0000256" key="2">
    <source>
        <dbReference type="ARBA" id="ARBA00008684"/>
    </source>
</evidence>
<protein>
    <submittedName>
        <fullName evidence="13">Serine/threonine-protein kinase</fullName>
    </submittedName>
</protein>
<dbReference type="Proteomes" id="UP000241394">
    <property type="component" value="Chromosome LG28"/>
</dbReference>
<evidence type="ECO:0000256" key="3">
    <source>
        <dbReference type="ARBA" id="ARBA00022475"/>
    </source>
</evidence>
<evidence type="ECO:0000313" key="14">
    <source>
        <dbReference type="Proteomes" id="UP000241394"/>
    </source>
</evidence>
<dbReference type="InterPro" id="IPR008271">
    <property type="entry name" value="Ser/Thr_kinase_AS"/>
</dbReference>
<organism evidence="13 14">
    <name type="scientific">Actinidia chinensis var. chinensis</name>
    <name type="common">Chinese soft-hair kiwi</name>
    <dbReference type="NCBI Taxonomy" id="1590841"/>
    <lineage>
        <taxon>Eukaryota</taxon>
        <taxon>Viridiplantae</taxon>
        <taxon>Streptophyta</taxon>
        <taxon>Embryophyta</taxon>
        <taxon>Tracheophyta</taxon>
        <taxon>Spermatophyta</taxon>
        <taxon>Magnoliopsida</taxon>
        <taxon>eudicotyledons</taxon>
        <taxon>Gunneridae</taxon>
        <taxon>Pentapetalae</taxon>
        <taxon>asterids</taxon>
        <taxon>Ericales</taxon>
        <taxon>Actinidiaceae</taxon>
        <taxon>Actinidia</taxon>
    </lineage>
</organism>
<dbReference type="FunFam" id="1.10.510.10:FF:000032">
    <property type="entry name" value="Serine/threonine-protein kinase PBS1"/>
    <property type="match status" value="1"/>
</dbReference>
<dbReference type="Pfam" id="PF00069">
    <property type="entry name" value="Pkinase"/>
    <property type="match status" value="1"/>
</dbReference>
<dbReference type="Gramene" id="PSR86367">
    <property type="protein sequence ID" value="PSR86367"/>
    <property type="gene ID" value="CEY00_Acc31990"/>
</dbReference>
<feature type="region of interest" description="Disordered" evidence="11">
    <location>
        <begin position="12"/>
        <end position="42"/>
    </location>
</feature>
<dbReference type="PANTHER" id="PTHR47985:SF31">
    <property type="entry name" value="SERINE_THREONINE-PROTEIN KINASE PBL26-RELATED"/>
    <property type="match status" value="1"/>
</dbReference>
<dbReference type="AlphaFoldDB" id="A0A2R6P6U7"/>
<name>A0A2R6P6U7_ACTCC</name>
<dbReference type="CDD" id="cd14066">
    <property type="entry name" value="STKc_IRAK"/>
    <property type="match status" value="1"/>
</dbReference>